<dbReference type="InterPro" id="IPR045584">
    <property type="entry name" value="Pilin-like"/>
</dbReference>
<keyword evidence="1" id="KW-0812">Transmembrane</keyword>
<keyword evidence="4" id="KW-1185">Reference proteome</keyword>
<dbReference type="RefSeq" id="WP_105483451.1">
    <property type="nucleotide sequence ID" value="NZ_NIGF01000006.1"/>
</dbReference>
<dbReference type="PANTHER" id="PTHR30093:SF2">
    <property type="entry name" value="TYPE II SECRETION SYSTEM PROTEIN H"/>
    <property type="match status" value="1"/>
</dbReference>
<dbReference type="OrthoDB" id="9815325at2"/>
<dbReference type="Gene3D" id="3.30.700.10">
    <property type="entry name" value="Glycoprotein, Type 4 Pilin"/>
    <property type="match status" value="1"/>
</dbReference>
<evidence type="ECO:0000259" key="2">
    <source>
        <dbReference type="Pfam" id="PF07596"/>
    </source>
</evidence>
<protein>
    <submittedName>
        <fullName evidence="3">Prepilin-type cleavage/methylation domain-containing protein</fullName>
    </submittedName>
</protein>
<keyword evidence="1" id="KW-1133">Transmembrane helix</keyword>
<dbReference type="InParanoid" id="A0A2S8STS3"/>
<feature type="domain" description="DUF1559" evidence="2">
    <location>
        <begin position="38"/>
        <end position="277"/>
    </location>
</feature>
<organism evidence="3 4">
    <name type="scientific">Abditibacterium utsteinense</name>
    <dbReference type="NCBI Taxonomy" id="1960156"/>
    <lineage>
        <taxon>Bacteria</taxon>
        <taxon>Pseudomonadati</taxon>
        <taxon>Abditibacteriota</taxon>
        <taxon>Abditibacteriia</taxon>
        <taxon>Abditibacteriales</taxon>
        <taxon>Abditibacteriaceae</taxon>
        <taxon>Abditibacterium</taxon>
    </lineage>
</organism>
<accession>A0A2S8STS3</accession>
<feature type="transmembrane region" description="Helical" evidence="1">
    <location>
        <begin position="12"/>
        <end position="36"/>
    </location>
</feature>
<evidence type="ECO:0000313" key="4">
    <source>
        <dbReference type="Proteomes" id="UP000237684"/>
    </source>
</evidence>
<dbReference type="Pfam" id="PF07596">
    <property type="entry name" value="SBP_bac_10"/>
    <property type="match status" value="1"/>
</dbReference>
<keyword evidence="1" id="KW-0472">Membrane</keyword>
<comment type="caution">
    <text evidence="3">The sequence shown here is derived from an EMBL/GenBank/DDBJ whole genome shotgun (WGS) entry which is preliminary data.</text>
</comment>
<evidence type="ECO:0000313" key="3">
    <source>
        <dbReference type="EMBL" id="PQV64178.1"/>
    </source>
</evidence>
<dbReference type="PROSITE" id="PS00409">
    <property type="entry name" value="PROKAR_NTER_METHYL"/>
    <property type="match status" value="1"/>
</dbReference>
<dbReference type="InterPro" id="IPR011453">
    <property type="entry name" value="DUF1559"/>
</dbReference>
<dbReference type="Proteomes" id="UP000237684">
    <property type="component" value="Unassembled WGS sequence"/>
</dbReference>
<dbReference type="Pfam" id="PF07963">
    <property type="entry name" value="N_methyl"/>
    <property type="match status" value="1"/>
</dbReference>
<dbReference type="AlphaFoldDB" id="A0A2S8STS3"/>
<dbReference type="InterPro" id="IPR012902">
    <property type="entry name" value="N_methyl_site"/>
</dbReference>
<sequence>MFSSFLPRRRSGFTLIELLVVIAIIAILAAILFPVFGRARENARRSSCQSNLKQIGLATAQYTQDYDEKLYPHRFNNTSNPLLPANGGPGPDDRITDDARNKIFWVSLLQPYIKSYQVFVCPSNPNGWVGGGPDKCEAPGCLGQGYGGQNSYGHNDLLAPADGFNGGAGPLPIALAQITETSKTVAATDATYYGVLPRLTGISNVKVMLNGAASTTTAYADANGAQYKNYWGNIGNNKWSYNKGGTPLENEAQGAQRHLGTINTLYVDGHVKSVQYSRLVDDQCAWFIPGTFTKGTESYSIDTSACN</sequence>
<reference evidence="3 4" key="1">
    <citation type="journal article" date="2018" name="Syst. Appl. Microbiol.">
        <title>Abditibacterium utsteinense sp. nov., the first cultivated member of candidate phylum FBP, isolated from ice-free Antarctic soil samples.</title>
        <authorList>
            <person name="Tahon G."/>
            <person name="Tytgat B."/>
            <person name="Lebbe L."/>
            <person name="Carlier A."/>
            <person name="Willems A."/>
        </authorList>
    </citation>
    <scope>NUCLEOTIDE SEQUENCE [LARGE SCALE GENOMIC DNA]</scope>
    <source>
        <strain evidence="3 4">LMG 29911</strain>
    </source>
</reference>
<proteinExistence type="predicted"/>
<dbReference type="SUPFAM" id="SSF54523">
    <property type="entry name" value="Pili subunits"/>
    <property type="match status" value="1"/>
</dbReference>
<dbReference type="PANTHER" id="PTHR30093">
    <property type="entry name" value="GENERAL SECRETION PATHWAY PROTEIN G"/>
    <property type="match status" value="1"/>
</dbReference>
<dbReference type="NCBIfam" id="TIGR02532">
    <property type="entry name" value="IV_pilin_GFxxxE"/>
    <property type="match status" value="1"/>
</dbReference>
<dbReference type="EMBL" id="NIGF01000006">
    <property type="protein sequence ID" value="PQV64178.1"/>
    <property type="molecule type" value="Genomic_DNA"/>
</dbReference>
<gene>
    <name evidence="3" type="ORF">B1R32_10622</name>
</gene>
<evidence type="ECO:0000256" key="1">
    <source>
        <dbReference type="SAM" id="Phobius"/>
    </source>
</evidence>
<name>A0A2S8STS3_9BACT</name>